<protein>
    <recommendedName>
        <fullName evidence="3">SecA family profile domain-containing protein</fullName>
    </recommendedName>
</protein>
<dbReference type="InterPro" id="IPR000185">
    <property type="entry name" value="SecA"/>
</dbReference>
<sequence>MVIILKRDFEKHRQRQVIFIVATNKGERGTDIYVDPEFNKQGGLHVILNYPPENVRVEEQVFGRTARNGAVGTGQFIL</sequence>
<organism evidence="4 5">
    <name type="scientific">Rotaria magnacalcarata</name>
    <dbReference type="NCBI Taxonomy" id="392030"/>
    <lineage>
        <taxon>Eukaryota</taxon>
        <taxon>Metazoa</taxon>
        <taxon>Spiralia</taxon>
        <taxon>Gnathifera</taxon>
        <taxon>Rotifera</taxon>
        <taxon>Eurotatoria</taxon>
        <taxon>Bdelloidea</taxon>
        <taxon>Philodinida</taxon>
        <taxon>Philodinidae</taxon>
        <taxon>Rotaria</taxon>
    </lineage>
</organism>
<evidence type="ECO:0000259" key="3">
    <source>
        <dbReference type="PROSITE" id="PS51196"/>
    </source>
</evidence>
<dbReference type="SUPFAM" id="SSF52540">
    <property type="entry name" value="P-loop containing nucleoside triphosphate hydrolases"/>
    <property type="match status" value="1"/>
</dbReference>
<dbReference type="InterPro" id="IPR027417">
    <property type="entry name" value="P-loop_NTPase"/>
</dbReference>
<gene>
    <name evidence="4" type="ORF">BYL167_LOCUS26894</name>
</gene>
<dbReference type="PROSITE" id="PS51196">
    <property type="entry name" value="SECA_MOTOR_DEAD"/>
    <property type="match status" value="1"/>
</dbReference>
<dbReference type="Gene3D" id="3.40.50.300">
    <property type="entry name" value="P-loop containing nucleotide triphosphate hydrolases"/>
    <property type="match status" value="1"/>
</dbReference>
<evidence type="ECO:0000313" key="4">
    <source>
        <dbReference type="EMBL" id="CAF4286175.1"/>
    </source>
</evidence>
<keyword evidence="2" id="KW-0811">Translocation</keyword>
<evidence type="ECO:0000256" key="2">
    <source>
        <dbReference type="ARBA" id="ARBA00023010"/>
    </source>
</evidence>
<dbReference type="PANTHER" id="PTHR30612:SF0">
    <property type="entry name" value="CHLOROPLAST PROTEIN-TRANSPORTING ATPASE"/>
    <property type="match status" value="1"/>
</dbReference>
<evidence type="ECO:0000313" key="5">
    <source>
        <dbReference type="Proteomes" id="UP000681967"/>
    </source>
</evidence>
<dbReference type="PANTHER" id="PTHR30612">
    <property type="entry name" value="SECA INNER MEMBRANE COMPONENT OF SEC PROTEIN SECRETION SYSTEM"/>
    <property type="match status" value="1"/>
</dbReference>
<evidence type="ECO:0000256" key="1">
    <source>
        <dbReference type="ARBA" id="ARBA00022927"/>
    </source>
</evidence>
<accession>A0A8S2TGB7</accession>
<feature type="non-terminal residue" evidence="4">
    <location>
        <position position="78"/>
    </location>
</feature>
<dbReference type="GO" id="GO:0005524">
    <property type="term" value="F:ATP binding"/>
    <property type="evidence" value="ECO:0007669"/>
    <property type="project" value="InterPro"/>
</dbReference>
<comment type="caution">
    <text evidence="4">The sequence shown here is derived from an EMBL/GenBank/DDBJ whole genome shotgun (WGS) entry which is preliminary data.</text>
</comment>
<name>A0A8S2TGB7_9BILA</name>
<proteinExistence type="predicted"/>
<reference evidence="4" key="1">
    <citation type="submission" date="2021-02" db="EMBL/GenBank/DDBJ databases">
        <authorList>
            <person name="Nowell W R."/>
        </authorList>
    </citation>
    <scope>NUCLEOTIDE SEQUENCE</scope>
</reference>
<dbReference type="InterPro" id="IPR014018">
    <property type="entry name" value="SecA_motor_DEAD"/>
</dbReference>
<keyword evidence="1" id="KW-0813">Transport</keyword>
<keyword evidence="1" id="KW-0653">Protein transport</keyword>
<feature type="domain" description="SecA family profile" evidence="3">
    <location>
        <begin position="1"/>
        <end position="78"/>
    </location>
</feature>
<dbReference type="Proteomes" id="UP000681967">
    <property type="component" value="Unassembled WGS sequence"/>
</dbReference>
<dbReference type="EMBL" id="CAJOBH010032746">
    <property type="protein sequence ID" value="CAF4286175.1"/>
    <property type="molecule type" value="Genomic_DNA"/>
</dbReference>
<dbReference type="GO" id="GO:0006886">
    <property type="term" value="P:intracellular protein transport"/>
    <property type="evidence" value="ECO:0007669"/>
    <property type="project" value="InterPro"/>
</dbReference>
<dbReference type="GO" id="GO:0006605">
    <property type="term" value="P:protein targeting"/>
    <property type="evidence" value="ECO:0007669"/>
    <property type="project" value="InterPro"/>
</dbReference>
<dbReference type="AlphaFoldDB" id="A0A8S2TGB7"/>